<comment type="caution">
    <text evidence="1">The sequence shown here is derived from an EMBL/GenBank/DDBJ whole genome shotgun (WGS) entry which is preliminary data.</text>
</comment>
<name>A0A0F8YUS8_9ZZZZ</name>
<organism evidence="1">
    <name type="scientific">marine sediment metagenome</name>
    <dbReference type="NCBI Taxonomy" id="412755"/>
    <lineage>
        <taxon>unclassified sequences</taxon>
        <taxon>metagenomes</taxon>
        <taxon>ecological metagenomes</taxon>
    </lineage>
</organism>
<reference evidence="1" key="1">
    <citation type="journal article" date="2015" name="Nature">
        <title>Complex archaea that bridge the gap between prokaryotes and eukaryotes.</title>
        <authorList>
            <person name="Spang A."/>
            <person name="Saw J.H."/>
            <person name="Jorgensen S.L."/>
            <person name="Zaremba-Niedzwiedzka K."/>
            <person name="Martijn J."/>
            <person name="Lind A.E."/>
            <person name="van Eijk R."/>
            <person name="Schleper C."/>
            <person name="Guy L."/>
            <person name="Ettema T.J."/>
        </authorList>
    </citation>
    <scope>NUCLEOTIDE SEQUENCE</scope>
</reference>
<gene>
    <name evidence="1" type="ORF">LCGC14_3111840</name>
</gene>
<proteinExistence type="predicted"/>
<sequence length="101" mass="11371">MDLLTELTLSIADGLQSRTLTNCLRWAAKRRIMTGDFEGPYSARHHPWVKGMHTSKAPFNYAMKGAQLGVTEVLINLAFYTLDQLQRDVLYVLPTSKNASD</sequence>
<evidence type="ECO:0000313" key="1">
    <source>
        <dbReference type="EMBL" id="KKK51751.1"/>
    </source>
</evidence>
<dbReference type="AlphaFoldDB" id="A0A0F8YUS8"/>
<dbReference type="EMBL" id="LAZR01067354">
    <property type="protein sequence ID" value="KKK51751.1"/>
    <property type="molecule type" value="Genomic_DNA"/>
</dbReference>
<protein>
    <submittedName>
        <fullName evidence="1">Uncharacterized protein</fullName>
    </submittedName>
</protein>
<accession>A0A0F8YUS8</accession>
<feature type="non-terminal residue" evidence="1">
    <location>
        <position position="101"/>
    </location>
</feature>